<dbReference type="RefSeq" id="WP_058854464.1">
    <property type="nucleotide sequence ID" value="NZ_BMMH01000004.1"/>
</dbReference>
<dbReference type="Proteomes" id="UP000638263">
    <property type="component" value="Unassembled WGS sequence"/>
</dbReference>
<sequence>MTAAEIRARIERDSTANRYVNTAHFAESAGVEPRQISRWLHTGTVWVPRPAVLLGRAAQPGWEPAAIVDWTPGLPGVDRPEPIRHLSTPEMAEKWHTSPQQLWIDIGGEFVPAPDLWLGGRPGWRP</sequence>
<dbReference type="EMBL" id="BMMH01000004">
    <property type="protein sequence ID" value="GGL08459.1"/>
    <property type="molecule type" value="Genomic_DNA"/>
</dbReference>
<gene>
    <name evidence="1" type="ORF">GCM10011588_23460</name>
</gene>
<evidence type="ECO:0000313" key="1">
    <source>
        <dbReference type="EMBL" id="GGL08459.1"/>
    </source>
</evidence>
<accession>A0A917RJ21</accession>
<name>A0A917RJ21_9NOCA</name>
<keyword evidence="2" id="KW-1185">Reference proteome</keyword>
<dbReference type="AlphaFoldDB" id="A0A917RJ21"/>
<organism evidence="1 2">
    <name type="scientific">Nocardia jinanensis</name>
    <dbReference type="NCBI Taxonomy" id="382504"/>
    <lineage>
        <taxon>Bacteria</taxon>
        <taxon>Bacillati</taxon>
        <taxon>Actinomycetota</taxon>
        <taxon>Actinomycetes</taxon>
        <taxon>Mycobacteriales</taxon>
        <taxon>Nocardiaceae</taxon>
        <taxon>Nocardia</taxon>
    </lineage>
</organism>
<reference evidence="1" key="1">
    <citation type="journal article" date="2014" name="Int. J. Syst. Evol. Microbiol.">
        <title>Complete genome sequence of Corynebacterium casei LMG S-19264T (=DSM 44701T), isolated from a smear-ripened cheese.</title>
        <authorList>
            <consortium name="US DOE Joint Genome Institute (JGI-PGF)"/>
            <person name="Walter F."/>
            <person name="Albersmeier A."/>
            <person name="Kalinowski J."/>
            <person name="Ruckert C."/>
        </authorList>
    </citation>
    <scope>NUCLEOTIDE SEQUENCE</scope>
    <source>
        <strain evidence="1">CGMCC 4.3508</strain>
    </source>
</reference>
<evidence type="ECO:0000313" key="2">
    <source>
        <dbReference type="Proteomes" id="UP000638263"/>
    </source>
</evidence>
<protein>
    <submittedName>
        <fullName evidence="1">Uncharacterized protein</fullName>
    </submittedName>
</protein>
<proteinExistence type="predicted"/>
<reference evidence="1" key="2">
    <citation type="submission" date="2020-09" db="EMBL/GenBank/DDBJ databases">
        <authorList>
            <person name="Sun Q."/>
            <person name="Zhou Y."/>
        </authorList>
    </citation>
    <scope>NUCLEOTIDE SEQUENCE</scope>
    <source>
        <strain evidence="1">CGMCC 4.3508</strain>
    </source>
</reference>
<comment type="caution">
    <text evidence="1">The sequence shown here is derived from an EMBL/GenBank/DDBJ whole genome shotgun (WGS) entry which is preliminary data.</text>
</comment>